<protein>
    <recommendedName>
        <fullName evidence="2">DUF4283 domain-containing protein</fullName>
    </recommendedName>
</protein>
<dbReference type="AlphaFoldDB" id="A0A9R0K5S6"/>
<dbReference type="Pfam" id="PF14111">
    <property type="entry name" value="DUF4283"/>
    <property type="match status" value="1"/>
</dbReference>
<reference evidence="3" key="1">
    <citation type="journal article" date="2021" name="Nat. Commun.">
        <title>Genomic analyses provide insights into spinach domestication and the genetic basis of agronomic traits.</title>
        <authorList>
            <person name="Cai X."/>
            <person name="Sun X."/>
            <person name="Xu C."/>
            <person name="Sun H."/>
            <person name="Wang X."/>
            <person name="Ge C."/>
            <person name="Zhang Z."/>
            <person name="Wang Q."/>
            <person name="Fei Z."/>
            <person name="Jiao C."/>
            <person name="Wang Q."/>
        </authorList>
    </citation>
    <scope>NUCLEOTIDE SEQUENCE [LARGE SCALE GENOMIC DNA]</scope>
    <source>
        <strain evidence="3">cv. Varoflay</strain>
    </source>
</reference>
<keyword evidence="3" id="KW-1185">Reference proteome</keyword>
<dbReference type="Proteomes" id="UP000813463">
    <property type="component" value="Chromosome 4"/>
</dbReference>
<gene>
    <name evidence="4" type="primary">LOC110797948</name>
</gene>
<evidence type="ECO:0000259" key="2">
    <source>
        <dbReference type="Pfam" id="PF14111"/>
    </source>
</evidence>
<dbReference type="OrthoDB" id="1939300at2759"/>
<feature type="region of interest" description="Disordered" evidence="1">
    <location>
        <begin position="284"/>
        <end position="311"/>
    </location>
</feature>
<evidence type="ECO:0000313" key="4">
    <source>
        <dbReference type="RefSeq" id="XP_021858773.1"/>
    </source>
</evidence>
<evidence type="ECO:0000256" key="1">
    <source>
        <dbReference type="SAM" id="MobiDB-lite"/>
    </source>
</evidence>
<dbReference type="RefSeq" id="XP_021858773.1">
    <property type="nucleotide sequence ID" value="XM_022003081.1"/>
</dbReference>
<dbReference type="PANTHER" id="PTHR33233">
    <property type="entry name" value="ENDONUCLEASE/EXONUCLEASE/PHOSPHATASE"/>
    <property type="match status" value="1"/>
</dbReference>
<dbReference type="PANTHER" id="PTHR33233:SF14">
    <property type="entry name" value="ENDONUCLEASE_EXONUCLEASE_PHOSPHATASE"/>
    <property type="match status" value="1"/>
</dbReference>
<dbReference type="KEGG" id="soe:110797948"/>
<organism evidence="3 4">
    <name type="scientific">Spinacia oleracea</name>
    <name type="common">Spinach</name>
    <dbReference type="NCBI Taxonomy" id="3562"/>
    <lineage>
        <taxon>Eukaryota</taxon>
        <taxon>Viridiplantae</taxon>
        <taxon>Streptophyta</taxon>
        <taxon>Embryophyta</taxon>
        <taxon>Tracheophyta</taxon>
        <taxon>Spermatophyta</taxon>
        <taxon>Magnoliopsida</taxon>
        <taxon>eudicotyledons</taxon>
        <taxon>Gunneridae</taxon>
        <taxon>Pentapetalae</taxon>
        <taxon>Caryophyllales</taxon>
        <taxon>Chenopodiaceae</taxon>
        <taxon>Chenopodioideae</taxon>
        <taxon>Anserineae</taxon>
        <taxon>Spinacia</taxon>
    </lineage>
</organism>
<reference evidence="4" key="2">
    <citation type="submission" date="2025-08" db="UniProtKB">
        <authorList>
            <consortium name="RefSeq"/>
        </authorList>
    </citation>
    <scope>IDENTIFICATION</scope>
    <source>
        <tissue evidence="4">Leaf</tissue>
    </source>
</reference>
<proteinExistence type="predicted"/>
<feature type="compositionally biased region" description="Gly residues" evidence="1">
    <location>
        <begin position="284"/>
        <end position="294"/>
    </location>
</feature>
<feature type="domain" description="DUF4283" evidence="2">
    <location>
        <begin position="25"/>
        <end position="103"/>
    </location>
</feature>
<dbReference type="GeneID" id="110797948"/>
<dbReference type="InterPro" id="IPR025558">
    <property type="entry name" value="DUF4283"/>
</dbReference>
<evidence type="ECO:0000313" key="3">
    <source>
        <dbReference type="Proteomes" id="UP000813463"/>
    </source>
</evidence>
<sequence>MESNGDSSVFPIEIDFDDIQEEVDFWNSAVVCYVVGANPPINVMEGFIRRIWKHLNVDKVVLVKRGIYLVRFKTMDSRDKVLTGHYFFDSKPLVLKPWTVDMDMDKDDMKSVPIWVQLKLNFKYWGEKALFKIVSQIGNPIKRDFATACRDKLQYARVLVVVPLSQKFQEEISFRNEKGEMTVVRVHYEWRPTVCTTCRGVGHVSTECRLGNTKRVWVKKQPIVNTATATNTATASVPVENASPMDPEGFQTALRPIRVRSSSVTPTQTVNAFQILESVSQIDGGGDLGNNGGTGEDHGSNVAGRGGPFSS</sequence>
<name>A0A9R0K5S6_SPIOL</name>
<accession>A0A9R0K5S6</accession>